<reference evidence="5 6" key="1">
    <citation type="submission" date="2024-06" db="EMBL/GenBank/DDBJ databases">
        <title>Sorghum-associated microbial communities from plants grown in Nebraska, USA.</title>
        <authorList>
            <person name="Schachtman D."/>
        </authorList>
    </citation>
    <scope>NUCLEOTIDE SEQUENCE [LARGE SCALE GENOMIC DNA]</scope>
    <source>
        <strain evidence="5 6">3207</strain>
    </source>
</reference>
<dbReference type="PANTHER" id="PTHR43976">
    <property type="entry name" value="SHORT CHAIN DEHYDROGENASE"/>
    <property type="match status" value="1"/>
</dbReference>
<sequence>MSKIWFVTGSTRGIGAEIVKAALQSGDSVVATGRDPDKIRAAFAAYADRVLALALDVTDPAAITAAVEAAVNKFGRIDVLVNNAGYGHLGLFEESAPEDAERQFATNVFGLFNVTRAVLPVMRQQRAGRVFNISSIAGIRGGLGGSLYCASKFAIEGFSESLAQEVESFGIHVTVVEPGFFRTDFLDESSVRFGAKPIEDYAEISAQIRAGYRDRNHQQAGDPAKLAAVIVELAAREKPLFRYAAGSDSAGVFAAKIERLQSELEASRPLSATTDGSF</sequence>
<dbReference type="NCBIfam" id="NF004824">
    <property type="entry name" value="PRK06180.1"/>
    <property type="match status" value="1"/>
</dbReference>
<dbReference type="InterPro" id="IPR051911">
    <property type="entry name" value="SDR_oxidoreductase"/>
</dbReference>
<gene>
    <name evidence="5" type="ORF">ABIE08_001706</name>
</gene>
<name>A0ABV2QZ65_9HYPH</name>
<dbReference type="SMART" id="SM00822">
    <property type="entry name" value="PKS_KR"/>
    <property type="match status" value="1"/>
</dbReference>
<keyword evidence="6" id="KW-1185">Reference proteome</keyword>
<dbReference type="InterPro" id="IPR002347">
    <property type="entry name" value="SDR_fam"/>
</dbReference>
<dbReference type="InterPro" id="IPR020904">
    <property type="entry name" value="Sc_DH/Rdtase_CS"/>
</dbReference>
<feature type="domain" description="Ketoreductase" evidence="4">
    <location>
        <begin position="3"/>
        <end position="184"/>
    </location>
</feature>
<accession>A0ABV2QZ65</accession>
<dbReference type="Pfam" id="PF00106">
    <property type="entry name" value="adh_short"/>
    <property type="match status" value="1"/>
</dbReference>
<evidence type="ECO:0000313" key="5">
    <source>
        <dbReference type="EMBL" id="MET4633793.1"/>
    </source>
</evidence>
<proteinExistence type="inferred from homology"/>
<evidence type="ECO:0000256" key="3">
    <source>
        <dbReference type="RuleBase" id="RU000363"/>
    </source>
</evidence>
<dbReference type="Gene3D" id="3.40.50.720">
    <property type="entry name" value="NAD(P)-binding Rossmann-like Domain"/>
    <property type="match status" value="1"/>
</dbReference>
<dbReference type="InterPro" id="IPR036291">
    <property type="entry name" value="NAD(P)-bd_dom_sf"/>
</dbReference>
<dbReference type="EMBL" id="JBEPSM010000001">
    <property type="protein sequence ID" value="MET4633793.1"/>
    <property type="molecule type" value="Genomic_DNA"/>
</dbReference>
<dbReference type="RefSeq" id="WP_354550277.1">
    <property type="nucleotide sequence ID" value="NZ_JBEPSM010000001.1"/>
</dbReference>
<evidence type="ECO:0000259" key="4">
    <source>
        <dbReference type="SMART" id="SM00822"/>
    </source>
</evidence>
<comment type="caution">
    <text evidence="5">The sequence shown here is derived from an EMBL/GenBank/DDBJ whole genome shotgun (WGS) entry which is preliminary data.</text>
</comment>
<dbReference type="PANTHER" id="PTHR43976:SF16">
    <property type="entry name" value="SHORT-CHAIN DEHYDROGENASE_REDUCTASE FAMILY PROTEIN"/>
    <property type="match status" value="1"/>
</dbReference>
<keyword evidence="2" id="KW-0560">Oxidoreductase</keyword>
<dbReference type="PROSITE" id="PS00061">
    <property type="entry name" value="ADH_SHORT"/>
    <property type="match status" value="1"/>
</dbReference>
<dbReference type="SUPFAM" id="SSF51735">
    <property type="entry name" value="NAD(P)-binding Rossmann-fold domains"/>
    <property type="match status" value="1"/>
</dbReference>
<evidence type="ECO:0000256" key="1">
    <source>
        <dbReference type="ARBA" id="ARBA00006484"/>
    </source>
</evidence>
<dbReference type="Proteomes" id="UP001549321">
    <property type="component" value="Unassembled WGS sequence"/>
</dbReference>
<dbReference type="InterPro" id="IPR057326">
    <property type="entry name" value="KR_dom"/>
</dbReference>
<evidence type="ECO:0000256" key="2">
    <source>
        <dbReference type="ARBA" id="ARBA00023002"/>
    </source>
</evidence>
<dbReference type="PRINTS" id="PR00081">
    <property type="entry name" value="GDHRDH"/>
</dbReference>
<organism evidence="5 6">
    <name type="scientific">Kaistia defluvii</name>
    <dbReference type="NCBI Taxonomy" id="410841"/>
    <lineage>
        <taxon>Bacteria</taxon>
        <taxon>Pseudomonadati</taxon>
        <taxon>Pseudomonadota</taxon>
        <taxon>Alphaproteobacteria</taxon>
        <taxon>Hyphomicrobiales</taxon>
        <taxon>Kaistiaceae</taxon>
        <taxon>Kaistia</taxon>
    </lineage>
</organism>
<protein>
    <submittedName>
        <fullName evidence="5">NAD(P)-dependent dehydrogenase (Short-subunit alcohol dehydrogenase family)</fullName>
    </submittedName>
</protein>
<evidence type="ECO:0000313" key="6">
    <source>
        <dbReference type="Proteomes" id="UP001549321"/>
    </source>
</evidence>
<comment type="similarity">
    <text evidence="1 3">Belongs to the short-chain dehydrogenases/reductases (SDR) family.</text>
</comment>
<dbReference type="CDD" id="cd05374">
    <property type="entry name" value="17beta-HSD-like_SDR_c"/>
    <property type="match status" value="1"/>
</dbReference>
<dbReference type="PRINTS" id="PR00080">
    <property type="entry name" value="SDRFAMILY"/>
</dbReference>